<evidence type="ECO:0008006" key="3">
    <source>
        <dbReference type="Google" id="ProtNLM"/>
    </source>
</evidence>
<accession>A0AAV0W0Q6</accession>
<evidence type="ECO:0000313" key="1">
    <source>
        <dbReference type="EMBL" id="CAI6349579.1"/>
    </source>
</evidence>
<dbReference type="Proteomes" id="UP001160148">
    <property type="component" value="Unassembled WGS sequence"/>
</dbReference>
<dbReference type="AlphaFoldDB" id="A0AAV0W0Q6"/>
<gene>
    <name evidence="1" type="ORF">MEUPH1_LOCUS6122</name>
</gene>
<keyword evidence="2" id="KW-1185">Reference proteome</keyword>
<comment type="caution">
    <text evidence="1">The sequence shown here is derived from an EMBL/GenBank/DDBJ whole genome shotgun (WGS) entry which is preliminary data.</text>
</comment>
<dbReference type="PANTHER" id="PTHR19446">
    <property type="entry name" value="REVERSE TRANSCRIPTASES"/>
    <property type="match status" value="1"/>
</dbReference>
<reference evidence="1 2" key="1">
    <citation type="submission" date="2023-01" db="EMBL/GenBank/DDBJ databases">
        <authorList>
            <person name="Whitehead M."/>
        </authorList>
    </citation>
    <scope>NUCLEOTIDE SEQUENCE [LARGE SCALE GENOMIC DNA]</scope>
</reference>
<sequence length="124" mass="13648">MARPDGVMTGTIDEMAEVLIGSFFPREGRKRDFTKSGPLEDYGGTVDAERVKAAIWRISPGKAPGADGVTVGLLRKAWLILGEEIVRLFRMCITEATFPQSWKCANLVVLLKQGEKDTTSPKSY</sequence>
<name>A0AAV0W0Q6_9HEMI</name>
<protein>
    <recommendedName>
        <fullName evidence="3">Reverse transcriptase</fullName>
    </recommendedName>
</protein>
<evidence type="ECO:0000313" key="2">
    <source>
        <dbReference type="Proteomes" id="UP001160148"/>
    </source>
</evidence>
<proteinExistence type="predicted"/>
<organism evidence="1 2">
    <name type="scientific">Macrosiphum euphorbiae</name>
    <name type="common">potato aphid</name>
    <dbReference type="NCBI Taxonomy" id="13131"/>
    <lineage>
        <taxon>Eukaryota</taxon>
        <taxon>Metazoa</taxon>
        <taxon>Ecdysozoa</taxon>
        <taxon>Arthropoda</taxon>
        <taxon>Hexapoda</taxon>
        <taxon>Insecta</taxon>
        <taxon>Pterygota</taxon>
        <taxon>Neoptera</taxon>
        <taxon>Paraneoptera</taxon>
        <taxon>Hemiptera</taxon>
        <taxon>Sternorrhyncha</taxon>
        <taxon>Aphidomorpha</taxon>
        <taxon>Aphidoidea</taxon>
        <taxon>Aphididae</taxon>
        <taxon>Macrosiphini</taxon>
        <taxon>Macrosiphum</taxon>
    </lineage>
</organism>
<dbReference type="EMBL" id="CARXXK010000001">
    <property type="protein sequence ID" value="CAI6349579.1"/>
    <property type="molecule type" value="Genomic_DNA"/>
</dbReference>